<dbReference type="SUPFAM" id="SSF53623">
    <property type="entry name" value="MurD-like peptide ligases, catalytic domain"/>
    <property type="match status" value="1"/>
</dbReference>
<evidence type="ECO:0000313" key="12">
    <source>
        <dbReference type="EMBL" id="GAA2088882.1"/>
    </source>
</evidence>
<dbReference type="EMBL" id="BAAAPZ010000002">
    <property type="protein sequence ID" value="GAA2088882.1"/>
    <property type="molecule type" value="Genomic_DNA"/>
</dbReference>
<keyword evidence="7" id="KW-0460">Magnesium</keyword>
<accession>A0ABN2WCD6</accession>
<proteinExistence type="inferred from homology"/>
<evidence type="ECO:0000259" key="10">
    <source>
        <dbReference type="Pfam" id="PF02875"/>
    </source>
</evidence>
<organism evidence="12 13">
    <name type="scientific">Brevibacterium salitolerans</name>
    <dbReference type="NCBI Taxonomy" id="1403566"/>
    <lineage>
        <taxon>Bacteria</taxon>
        <taxon>Bacillati</taxon>
        <taxon>Actinomycetota</taxon>
        <taxon>Actinomycetes</taxon>
        <taxon>Micrococcales</taxon>
        <taxon>Brevibacteriaceae</taxon>
        <taxon>Brevibacterium</taxon>
    </lineage>
</organism>
<keyword evidence="13" id="KW-1185">Reference proteome</keyword>
<comment type="similarity">
    <text evidence="1">Belongs to the folylpolyglutamate synthase family.</text>
</comment>
<dbReference type="EC" id="6.3.2.17" evidence="2"/>
<dbReference type="RefSeq" id="WP_344334733.1">
    <property type="nucleotide sequence ID" value="NZ_BAAAPZ010000002.1"/>
</dbReference>
<dbReference type="InterPro" id="IPR036565">
    <property type="entry name" value="Mur-like_cat_sf"/>
</dbReference>
<protein>
    <recommendedName>
        <fullName evidence="2">tetrahydrofolate synthase</fullName>
        <ecNumber evidence="2">6.3.2.17</ecNumber>
    </recommendedName>
    <alternativeName>
        <fullName evidence="8">Tetrahydrofolylpolyglutamate synthase</fullName>
    </alternativeName>
</protein>
<evidence type="ECO:0000313" key="13">
    <source>
        <dbReference type="Proteomes" id="UP001500984"/>
    </source>
</evidence>
<feature type="domain" description="Mur ligase central" evidence="11">
    <location>
        <begin position="67"/>
        <end position="306"/>
    </location>
</feature>
<evidence type="ECO:0000256" key="3">
    <source>
        <dbReference type="ARBA" id="ARBA00022598"/>
    </source>
</evidence>
<dbReference type="PANTHER" id="PTHR11136:SF0">
    <property type="entry name" value="DIHYDROFOLATE SYNTHETASE-RELATED"/>
    <property type="match status" value="1"/>
</dbReference>
<dbReference type="InterPro" id="IPR013221">
    <property type="entry name" value="Mur_ligase_cen"/>
</dbReference>
<dbReference type="NCBIfam" id="TIGR01499">
    <property type="entry name" value="folC"/>
    <property type="match status" value="1"/>
</dbReference>
<dbReference type="InterPro" id="IPR018109">
    <property type="entry name" value="Folylpolyglutamate_synth_CS"/>
</dbReference>
<evidence type="ECO:0000256" key="4">
    <source>
        <dbReference type="ARBA" id="ARBA00022723"/>
    </source>
</evidence>
<evidence type="ECO:0000256" key="9">
    <source>
        <dbReference type="ARBA" id="ARBA00047493"/>
    </source>
</evidence>
<dbReference type="Proteomes" id="UP001500984">
    <property type="component" value="Unassembled WGS sequence"/>
</dbReference>
<evidence type="ECO:0000256" key="6">
    <source>
        <dbReference type="ARBA" id="ARBA00022840"/>
    </source>
</evidence>
<keyword evidence="6" id="KW-0067">ATP-binding</keyword>
<reference evidence="12 13" key="1">
    <citation type="journal article" date="2019" name="Int. J. Syst. Evol. Microbiol.">
        <title>The Global Catalogue of Microorganisms (GCM) 10K type strain sequencing project: providing services to taxonomists for standard genome sequencing and annotation.</title>
        <authorList>
            <consortium name="The Broad Institute Genomics Platform"/>
            <consortium name="The Broad Institute Genome Sequencing Center for Infectious Disease"/>
            <person name="Wu L."/>
            <person name="Ma J."/>
        </authorList>
    </citation>
    <scope>NUCLEOTIDE SEQUENCE [LARGE SCALE GENOMIC DNA]</scope>
    <source>
        <strain evidence="12 13">JCM 15900</strain>
    </source>
</reference>
<evidence type="ECO:0000256" key="5">
    <source>
        <dbReference type="ARBA" id="ARBA00022741"/>
    </source>
</evidence>
<sequence length="480" mass="50429">MSAGDVSAAGNAAAAAESPHAEALARVYAALLARAGETLVELRLDATRRACELLGDIHTAAPAIMLTGTNGKTSTARMVDTLLTAHDLRVGRFTSPHLTRVTERISVDGEEVAIQDFVRVYDEIAPFLEIVDAQLAAEERAPLTFFEALTVLALAVFADAPVDVMVLEVGMGGEWDSTNVVDAQVCGFTAVGLDHQAFLGETPGEIARTKAGILDRNVDPSPAPAPFAVIAAQPEEDAAAALAEEVSRRGVTAWLEDQGFGLYERSLAVDGQLVSIRGIGGDYPELFLPLHGEHQAHNAAVALAIAEAFLTGGERPLGAEPVTDAFAAMTSPGRLEVLKAEPTILVDGAHNPAGAAVLAAAMEEAFDLTDTTAVLGMFADKDPHGVLEHVSRFADRVVVTQALSERAMDPEELAKAAREWFDPDDVTLAPTVKDALMRAIDLADLAESRSGDQARSGIVVTGSLLTVAEARVLLHRGDAS</sequence>
<keyword evidence="5" id="KW-0547">Nucleotide-binding</keyword>
<gene>
    <name evidence="12" type="ORF">GCM10009823_04260</name>
</gene>
<evidence type="ECO:0000259" key="11">
    <source>
        <dbReference type="Pfam" id="PF08245"/>
    </source>
</evidence>
<dbReference type="InterPro" id="IPR004101">
    <property type="entry name" value="Mur_ligase_C"/>
</dbReference>
<dbReference type="InterPro" id="IPR036615">
    <property type="entry name" value="Mur_ligase_C_dom_sf"/>
</dbReference>
<dbReference type="InterPro" id="IPR001645">
    <property type="entry name" value="Folylpolyglutamate_synth"/>
</dbReference>
<evidence type="ECO:0000256" key="7">
    <source>
        <dbReference type="ARBA" id="ARBA00022842"/>
    </source>
</evidence>
<dbReference type="PANTHER" id="PTHR11136">
    <property type="entry name" value="FOLYLPOLYGLUTAMATE SYNTHASE-RELATED"/>
    <property type="match status" value="1"/>
</dbReference>
<comment type="catalytic activity">
    <reaction evidence="9">
        <text>(6S)-5,6,7,8-tetrahydrofolyl-(gamma-L-Glu)(n) + L-glutamate + ATP = (6S)-5,6,7,8-tetrahydrofolyl-(gamma-L-Glu)(n+1) + ADP + phosphate + H(+)</text>
        <dbReference type="Rhea" id="RHEA:10580"/>
        <dbReference type="Rhea" id="RHEA-COMP:14738"/>
        <dbReference type="Rhea" id="RHEA-COMP:14740"/>
        <dbReference type="ChEBI" id="CHEBI:15378"/>
        <dbReference type="ChEBI" id="CHEBI:29985"/>
        <dbReference type="ChEBI" id="CHEBI:30616"/>
        <dbReference type="ChEBI" id="CHEBI:43474"/>
        <dbReference type="ChEBI" id="CHEBI:141005"/>
        <dbReference type="ChEBI" id="CHEBI:456216"/>
        <dbReference type="EC" id="6.3.2.17"/>
    </reaction>
</comment>
<dbReference type="Gene3D" id="3.90.190.20">
    <property type="entry name" value="Mur ligase, C-terminal domain"/>
    <property type="match status" value="1"/>
</dbReference>
<name>A0ABN2WCD6_9MICO</name>
<keyword evidence="4" id="KW-0479">Metal-binding</keyword>
<dbReference type="PIRSF" id="PIRSF001563">
    <property type="entry name" value="Folylpolyglu_synth"/>
    <property type="match status" value="1"/>
</dbReference>
<evidence type="ECO:0000256" key="1">
    <source>
        <dbReference type="ARBA" id="ARBA00008276"/>
    </source>
</evidence>
<dbReference type="Gene3D" id="3.40.1190.10">
    <property type="entry name" value="Mur-like, catalytic domain"/>
    <property type="match status" value="1"/>
</dbReference>
<dbReference type="Pfam" id="PF02875">
    <property type="entry name" value="Mur_ligase_C"/>
    <property type="match status" value="1"/>
</dbReference>
<evidence type="ECO:0000256" key="8">
    <source>
        <dbReference type="ARBA" id="ARBA00030592"/>
    </source>
</evidence>
<dbReference type="Pfam" id="PF08245">
    <property type="entry name" value="Mur_ligase_M"/>
    <property type="match status" value="1"/>
</dbReference>
<dbReference type="SUPFAM" id="SSF53244">
    <property type="entry name" value="MurD-like peptide ligases, peptide-binding domain"/>
    <property type="match status" value="1"/>
</dbReference>
<keyword evidence="3" id="KW-0436">Ligase</keyword>
<dbReference type="PROSITE" id="PS01012">
    <property type="entry name" value="FOLYLPOLYGLU_SYNT_2"/>
    <property type="match status" value="1"/>
</dbReference>
<evidence type="ECO:0000256" key="2">
    <source>
        <dbReference type="ARBA" id="ARBA00013025"/>
    </source>
</evidence>
<feature type="domain" description="Mur ligase C-terminal" evidence="10">
    <location>
        <begin position="333"/>
        <end position="444"/>
    </location>
</feature>
<comment type="caution">
    <text evidence="12">The sequence shown here is derived from an EMBL/GenBank/DDBJ whole genome shotgun (WGS) entry which is preliminary data.</text>
</comment>